<evidence type="ECO:0008006" key="3">
    <source>
        <dbReference type="Google" id="ProtNLM"/>
    </source>
</evidence>
<accession>A0A1F7RR89</accession>
<dbReference type="EMBL" id="MGDE01000231">
    <property type="protein sequence ID" value="OGL43417.1"/>
    <property type="molecule type" value="Genomic_DNA"/>
</dbReference>
<proteinExistence type="predicted"/>
<comment type="caution">
    <text evidence="1">The sequence shown here is derived from an EMBL/GenBank/DDBJ whole genome shotgun (WGS) entry which is preliminary data.</text>
</comment>
<dbReference type="SUPFAM" id="SSF55729">
    <property type="entry name" value="Acyl-CoA N-acyltransferases (Nat)"/>
    <property type="match status" value="1"/>
</dbReference>
<evidence type="ECO:0000313" key="1">
    <source>
        <dbReference type="EMBL" id="OGL43417.1"/>
    </source>
</evidence>
<gene>
    <name evidence="1" type="ORF">A2W05_01730</name>
</gene>
<sequence>MIKRVDFNDEFVASVMNILNEVPVRQGGPFRDYGKDFDTVKSEHATYLDRSDFIGAYIGQELIGYIKLVFAGRFMRTMQILSMIKYRSKAPTNALMAEAVKICSERRIPFLVYGKYNYGKAGSLTLRDFKTQNGFEHILLPRYYVPLTFLGRLVLFCRLHHGFSGILPKKMIRLLLAARKMWYARNLKERNGKFIGETLTRGT</sequence>
<reference evidence="1 2" key="1">
    <citation type="journal article" date="2016" name="Nat. Commun.">
        <title>Thousands of microbial genomes shed light on interconnected biogeochemical processes in an aquifer system.</title>
        <authorList>
            <person name="Anantharaman K."/>
            <person name="Brown C.T."/>
            <person name="Hug L.A."/>
            <person name="Sharon I."/>
            <person name="Castelle C.J."/>
            <person name="Probst A.J."/>
            <person name="Thomas B.C."/>
            <person name="Singh A."/>
            <person name="Wilkins M.J."/>
            <person name="Karaoz U."/>
            <person name="Brodie E.L."/>
            <person name="Williams K.H."/>
            <person name="Hubbard S.S."/>
            <person name="Banfield J.F."/>
        </authorList>
    </citation>
    <scope>NUCLEOTIDE SEQUENCE [LARGE SCALE GENOMIC DNA]</scope>
</reference>
<dbReference type="InterPro" id="IPR016181">
    <property type="entry name" value="Acyl_CoA_acyltransferase"/>
</dbReference>
<name>A0A1F7RR89_9BACT</name>
<dbReference type="AlphaFoldDB" id="A0A1F7RR89"/>
<protein>
    <recommendedName>
        <fullName evidence="3">N-acetyltransferase domain-containing protein</fullName>
    </recommendedName>
</protein>
<organism evidence="1 2">
    <name type="scientific">Candidatus Schekmanbacteria bacterium RBG_16_38_10</name>
    <dbReference type="NCBI Taxonomy" id="1817879"/>
    <lineage>
        <taxon>Bacteria</taxon>
        <taxon>Candidatus Schekmaniibacteriota</taxon>
    </lineage>
</organism>
<evidence type="ECO:0000313" key="2">
    <source>
        <dbReference type="Proteomes" id="UP000178797"/>
    </source>
</evidence>
<dbReference type="Proteomes" id="UP000178797">
    <property type="component" value="Unassembled WGS sequence"/>
</dbReference>